<gene>
    <name evidence="2" type="ORF">E2C01_003738</name>
</gene>
<dbReference type="AlphaFoldDB" id="A0A5B7CPG0"/>
<evidence type="ECO:0000256" key="1">
    <source>
        <dbReference type="SAM" id="MobiDB-lite"/>
    </source>
</evidence>
<organism evidence="2 3">
    <name type="scientific">Portunus trituberculatus</name>
    <name type="common">Swimming crab</name>
    <name type="synonym">Neptunus trituberculatus</name>
    <dbReference type="NCBI Taxonomy" id="210409"/>
    <lineage>
        <taxon>Eukaryota</taxon>
        <taxon>Metazoa</taxon>
        <taxon>Ecdysozoa</taxon>
        <taxon>Arthropoda</taxon>
        <taxon>Crustacea</taxon>
        <taxon>Multicrustacea</taxon>
        <taxon>Malacostraca</taxon>
        <taxon>Eumalacostraca</taxon>
        <taxon>Eucarida</taxon>
        <taxon>Decapoda</taxon>
        <taxon>Pleocyemata</taxon>
        <taxon>Brachyura</taxon>
        <taxon>Eubrachyura</taxon>
        <taxon>Portunoidea</taxon>
        <taxon>Portunidae</taxon>
        <taxon>Portuninae</taxon>
        <taxon>Portunus</taxon>
    </lineage>
</organism>
<evidence type="ECO:0000313" key="2">
    <source>
        <dbReference type="EMBL" id="MPC11085.1"/>
    </source>
</evidence>
<comment type="caution">
    <text evidence="2">The sequence shown here is derived from an EMBL/GenBank/DDBJ whole genome shotgun (WGS) entry which is preliminary data.</text>
</comment>
<keyword evidence="3" id="KW-1185">Reference proteome</keyword>
<dbReference type="EMBL" id="VSRR010000143">
    <property type="protein sequence ID" value="MPC11085.1"/>
    <property type="molecule type" value="Genomic_DNA"/>
</dbReference>
<proteinExistence type="predicted"/>
<accession>A0A5B7CPG0</accession>
<dbReference type="Proteomes" id="UP000324222">
    <property type="component" value="Unassembled WGS sequence"/>
</dbReference>
<protein>
    <submittedName>
        <fullName evidence="2">Uncharacterized protein</fullName>
    </submittedName>
</protein>
<name>A0A5B7CPG0_PORTR</name>
<reference evidence="2 3" key="1">
    <citation type="submission" date="2019-05" db="EMBL/GenBank/DDBJ databases">
        <title>Another draft genome of Portunus trituberculatus and its Hox gene families provides insights of decapod evolution.</title>
        <authorList>
            <person name="Jeong J.-H."/>
            <person name="Song I."/>
            <person name="Kim S."/>
            <person name="Choi T."/>
            <person name="Kim D."/>
            <person name="Ryu S."/>
            <person name="Kim W."/>
        </authorList>
    </citation>
    <scope>NUCLEOTIDE SEQUENCE [LARGE SCALE GENOMIC DNA]</scope>
    <source>
        <tissue evidence="2">Muscle</tissue>
    </source>
</reference>
<evidence type="ECO:0000313" key="3">
    <source>
        <dbReference type="Proteomes" id="UP000324222"/>
    </source>
</evidence>
<feature type="region of interest" description="Disordered" evidence="1">
    <location>
        <begin position="1"/>
        <end position="24"/>
    </location>
</feature>
<sequence length="72" mass="7828">MQSSLMPRVDIVSNEGAPGGTDSGWFTPSPLQFHSKLVITESLEHVILSDSRNGWFTLDPVSASGCLVVVYY</sequence>